<evidence type="ECO:0000313" key="4">
    <source>
        <dbReference type="Proteomes" id="UP001201397"/>
    </source>
</evidence>
<evidence type="ECO:0000313" key="5">
    <source>
        <dbReference type="Proteomes" id="UP001221268"/>
    </source>
</evidence>
<evidence type="ECO:0000256" key="1">
    <source>
        <dbReference type="SAM" id="SignalP"/>
    </source>
</evidence>
<sequence>MKKLGKIFFLAVMGLIFNTAYANDGQLVFYCKTNTGKQIFLTKSDNYYTYSFGRNLKSPEIILRKALNEVEVEEHSAYGGVGGTWYTLKNGTYTYDISFGTSDDGRDFAGVSVYNKGNEIADVKCNLNTLKLGY</sequence>
<keyword evidence="5" id="KW-1185">Reference proteome</keyword>
<dbReference type="RefSeq" id="WP_237090519.1">
    <property type="nucleotide sequence ID" value="NZ_CP116766.1"/>
</dbReference>
<gene>
    <name evidence="2" type="ORF">L4H06_01295</name>
    <name evidence="3" type="ORF">PJU73_04535</name>
</gene>
<proteinExistence type="predicted"/>
<dbReference type="EMBL" id="JAKKDL010000001">
    <property type="protein sequence ID" value="MCF7528875.1"/>
    <property type="molecule type" value="Genomic_DNA"/>
</dbReference>
<keyword evidence="1" id="KW-0732">Signal</keyword>
<dbReference type="AlphaFoldDB" id="A0AAW5AK87"/>
<feature type="chain" id="PRO_5044025879" evidence="1">
    <location>
        <begin position="23"/>
        <end position="134"/>
    </location>
</feature>
<dbReference type="EMBL" id="CP116766">
    <property type="protein sequence ID" value="WCL72368.1"/>
    <property type="molecule type" value="Genomic_DNA"/>
</dbReference>
<organism evidence="2 4">
    <name type="scientific">Neisseria lisongii</name>
    <dbReference type="NCBI Taxonomy" id="2912188"/>
    <lineage>
        <taxon>Bacteria</taxon>
        <taxon>Pseudomonadati</taxon>
        <taxon>Pseudomonadota</taxon>
        <taxon>Betaproteobacteria</taxon>
        <taxon>Neisseriales</taxon>
        <taxon>Neisseriaceae</taxon>
        <taxon>Neisseria</taxon>
    </lineage>
</organism>
<protein>
    <submittedName>
        <fullName evidence="2">Uncharacterized protein</fullName>
    </submittedName>
</protein>
<reference evidence="2" key="1">
    <citation type="submission" date="2022-01" db="EMBL/GenBank/DDBJ databases">
        <title>Neisseria sp. ZJ104.</title>
        <authorList>
            <person name="Yang C."/>
        </authorList>
    </citation>
    <scope>NUCLEOTIDE SEQUENCE</scope>
    <source>
        <strain evidence="2">ZJ104</strain>
    </source>
</reference>
<dbReference type="Proteomes" id="UP001201397">
    <property type="component" value="Unassembled WGS sequence"/>
</dbReference>
<evidence type="ECO:0000313" key="2">
    <source>
        <dbReference type="EMBL" id="MCF7528875.1"/>
    </source>
</evidence>
<feature type="signal peptide" evidence="1">
    <location>
        <begin position="1"/>
        <end position="22"/>
    </location>
</feature>
<name>A0AAW5AK87_9NEIS</name>
<reference evidence="3 5" key="2">
    <citation type="submission" date="2023-01" db="EMBL/GenBank/DDBJ databases">
        <authorList>
            <person name="Yang C."/>
        </authorList>
    </citation>
    <scope>NUCLEOTIDE SEQUENCE [LARGE SCALE GENOMIC DNA]</scope>
    <source>
        <strain evidence="3 5">ZJ106</strain>
    </source>
</reference>
<accession>A0AAW5AK87</accession>
<evidence type="ECO:0000313" key="3">
    <source>
        <dbReference type="EMBL" id="WCL72368.1"/>
    </source>
</evidence>
<dbReference type="Proteomes" id="UP001221268">
    <property type="component" value="Chromosome"/>
</dbReference>